<evidence type="ECO:0000313" key="10">
    <source>
        <dbReference type="Proteomes" id="UP001501302"/>
    </source>
</evidence>
<gene>
    <name evidence="9" type="ORF">GCM10023314_25040</name>
</gene>
<dbReference type="InterPro" id="IPR042213">
    <property type="entry name" value="NBD_C_sf"/>
</dbReference>
<evidence type="ECO:0000256" key="5">
    <source>
        <dbReference type="ARBA" id="ARBA00022840"/>
    </source>
</evidence>
<keyword evidence="6" id="KW-0119">Carbohydrate metabolism</keyword>
<reference evidence="10" key="1">
    <citation type="journal article" date="2019" name="Int. J. Syst. Evol. Microbiol.">
        <title>The Global Catalogue of Microorganisms (GCM) 10K type strain sequencing project: providing services to taxonomists for standard genome sequencing and annotation.</title>
        <authorList>
            <consortium name="The Broad Institute Genomics Platform"/>
            <consortium name="The Broad Institute Genome Sequencing Center for Infectious Disease"/>
            <person name="Wu L."/>
            <person name="Ma J."/>
        </authorList>
    </citation>
    <scope>NUCLEOTIDE SEQUENCE [LARGE SCALE GENOMIC DNA]</scope>
    <source>
        <strain evidence="10">JCM 18285</strain>
    </source>
</reference>
<comment type="caution">
    <text evidence="9">The sequence shown here is derived from an EMBL/GenBank/DDBJ whole genome shotgun (WGS) entry which is preliminary data.</text>
</comment>
<keyword evidence="2" id="KW-0808">Transferase</keyword>
<dbReference type="Gene3D" id="3.40.980.20">
    <property type="entry name" value="Four-carbon acid sugar kinase, nucleotide binding domain"/>
    <property type="match status" value="1"/>
</dbReference>
<keyword evidence="4 9" id="KW-0418">Kinase</keyword>
<feature type="domain" description="Four-carbon acid sugar kinase nucleotide binding" evidence="8">
    <location>
        <begin position="296"/>
        <end position="458"/>
    </location>
</feature>
<name>A0ABP9GRC0_9FLAO</name>
<evidence type="ECO:0000256" key="6">
    <source>
        <dbReference type="ARBA" id="ARBA00023277"/>
    </source>
</evidence>
<keyword evidence="5" id="KW-0067">ATP-binding</keyword>
<evidence type="ECO:0000259" key="7">
    <source>
        <dbReference type="Pfam" id="PF07005"/>
    </source>
</evidence>
<evidence type="ECO:0000259" key="8">
    <source>
        <dbReference type="Pfam" id="PF17042"/>
    </source>
</evidence>
<dbReference type="GO" id="GO:0016301">
    <property type="term" value="F:kinase activity"/>
    <property type="evidence" value="ECO:0007669"/>
    <property type="project" value="UniProtKB-KW"/>
</dbReference>
<organism evidence="9 10">
    <name type="scientific">Algibacter agarivorans</name>
    <dbReference type="NCBI Taxonomy" id="1109741"/>
    <lineage>
        <taxon>Bacteria</taxon>
        <taxon>Pseudomonadati</taxon>
        <taxon>Bacteroidota</taxon>
        <taxon>Flavobacteriia</taxon>
        <taxon>Flavobacteriales</taxon>
        <taxon>Flavobacteriaceae</taxon>
        <taxon>Algibacter</taxon>
    </lineage>
</organism>
<dbReference type="SUPFAM" id="SSF142764">
    <property type="entry name" value="YgbK-like"/>
    <property type="match status" value="1"/>
</dbReference>
<evidence type="ECO:0000313" key="9">
    <source>
        <dbReference type="EMBL" id="GAA4950708.1"/>
    </source>
</evidence>
<dbReference type="InterPro" id="IPR031475">
    <property type="entry name" value="NBD_C"/>
</dbReference>
<sequence length="466" mass="52092">MNTSLLNIINKLPLEDSSNYRGMNHDLFEQLNRTCIVVDDDPTGNQTVYDIPLLTNWDKETILEEFKKETPVFFILTNSRSISEKKSSEIFKKISENIVEASQITNRKFTIISRSDSTLRGHFSEIEVIKQAISVKEAITLFIPVMFEGGRVSVNDTHYISDSEQLTPVNETPFAKDHTFRYSNANLKSYIEEKTNGKIKATDVFSFSINTIRLLDVASLSKEIIALKPNQYCIVNALNYNDLDKFTHAVLLAEKLGKTMLFRTSSSFVPSYIGQKPKGLLNPNDLQNKTNKSGGLTIVGSYVKKSSIQLNSALNHFEKESIIEVDVEIILSEQSYAYIKSLISKIDEQLTQGKDVLVYTSRKLISGKDTTSNINIASKISNTLVALVKGIQVRPKYVLAKGGITSHDLATKGLGMKRSKVLGQIESGIPVWSMGKETKFPELPYIVFPGNVGNEDSLLTIIQKLN</sequence>
<dbReference type="Pfam" id="PF07005">
    <property type="entry name" value="SBD_N"/>
    <property type="match status" value="1"/>
</dbReference>
<feature type="domain" description="Four-carbon acid sugar kinase N-terminal" evidence="7">
    <location>
        <begin position="36"/>
        <end position="269"/>
    </location>
</feature>
<dbReference type="Pfam" id="PF17042">
    <property type="entry name" value="NBD_C"/>
    <property type="match status" value="1"/>
</dbReference>
<evidence type="ECO:0000256" key="2">
    <source>
        <dbReference type="ARBA" id="ARBA00022679"/>
    </source>
</evidence>
<dbReference type="InterPro" id="IPR037051">
    <property type="entry name" value="4-carb_acid_sugar_kinase_N_sf"/>
</dbReference>
<proteinExistence type="inferred from homology"/>
<dbReference type="Gene3D" id="3.40.50.10840">
    <property type="entry name" value="Putative sugar-binding, N-terminal domain"/>
    <property type="match status" value="1"/>
</dbReference>
<dbReference type="InterPro" id="IPR010737">
    <property type="entry name" value="4-carb_acid_sugar_kinase_N"/>
</dbReference>
<keyword evidence="10" id="KW-1185">Reference proteome</keyword>
<dbReference type="Proteomes" id="UP001501302">
    <property type="component" value="Unassembled WGS sequence"/>
</dbReference>
<evidence type="ECO:0000256" key="4">
    <source>
        <dbReference type="ARBA" id="ARBA00022777"/>
    </source>
</evidence>
<evidence type="ECO:0000256" key="1">
    <source>
        <dbReference type="ARBA" id="ARBA00005715"/>
    </source>
</evidence>
<accession>A0ABP9GRC0</accession>
<comment type="similarity">
    <text evidence="1">Belongs to the four-carbon acid sugar kinase family.</text>
</comment>
<dbReference type="RefSeq" id="WP_345192485.1">
    <property type="nucleotide sequence ID" value="NZ_BAABJJ010000036.1"/>
</dbReference>
<protein>
    <submittedName>
        <fullName evidence="9">Four-carbon acid sugar kinase family protein</fullName>
    </submittedName>
</protein>
<dbReference type="EMBL" id="BAABJJ010000036">
    <property type="protein sequence ID" value="GAA4950708.1"/>
    <property type="molecule type" value="Genomic_DNA"/>
</dbReference>
<evidence type="ECO:0000256" key="3">
    <source>
        <dbReference type="ARBA" id="ARBA00022741"/>
    </source>
</evidence>
<keyword evidence="3" id="KW-0547">Nucleotide-binding</keyword>